<name>A0A085WHB2_9BACT</name>
<dbReference type="GO" id="GO:0016469">
    <property type="term" value="C:proton-transporting two-sector ATPase complex"/>
    <property type="evidence" value="ECO:0007669"/>
    <property type="project" value="UniProtKB-ARBA"/>
</dbReference>
<dbReference type="EMBL" id="JMCB01000008">
    <property type="protein sequence ID" value="KFE67075.1"/>
    <property type="molecule type" value="Genomic_DNA"/>
</dbReference>
<sequence>MSMAFQLPSQSPRFQGQVVAVRGTVVDVRFQNQVPPLASALHCQLDGAHSIRLEDCAGVIRWSAKARH</sequence>
<evidence type="ECO:0000313" key="5">
    <source>
        <dbReference type="Proteomes" id="UP000028725"/>
    </source>
</evidence>
<keyword evidence="5" id="KW-1185">Reference proteome</keyword>
<dbReference type="InterPro" id="IPR036121">
    <property type="entry name" value="ATPase_F1/V1/A1_a/bsu_N_sf"/>
</dbReference>
<dbReference type="Proteomes" id="UP000028725">
    <property type="component" value="Unassembled WGS sequence"/>
</dbReference>
<dbReference type="AlphaFoldDB" id="A0A085WHB2"/>
<organism evidence="4 5">
    <name type="scientific">Hyalangium minutum</name>
    <dbReference type="NCBI Taxonomy" id="394096"/>
    <lineage>
        <taxon>Bacteria</taxon>
        <taxon>Pseudomonadati</taxon>
        <taxon>Myxococcota</taxon>
        <taxon>Myxococcia</taxon>
        <taxon>Myxococcales</taxon>
        <taxon>Cystobacterineae</taxon>
        <taxon>Archangiaceae</taxon>
        <taxon>Hyalangium</taxon>
    </lineage>
</organism>
<protein>
    <submittedName>
        <fullName evidence="4">Uncharacterized protein</fullName>
    </submittedName>
</protein>
<accession>A0A085WHB2</accession>
<dbReference type="SUPFAM" id="SSF50615">
    <property type="entry name" value="N-terminal domain of alpha and beta subunits of F1 ATP synthase"/>
    <property type="match status" value="1"/>
</dbReference>
<evidence type="ECO:0000256" key="1">
    <source>
        <dbReference type="ARBA" id="ARBA00008936"/>
    </source>
</evidence>
<dbReference type="GO" id="GO:1902495">
    <property type="term" value="C:transmembrane transporter complex"/>
    <property type="evidence" value="ECO:0007669"/>
    <property type="project" value="UniProtKB-ARBA"/>
</dbReference>
<comment type="similarity">
    <text evidence="1">Belongs to the ATPase alpha/beta chains family.</text>
</comment>
<dbReference type="STRING" id="394096.DB31_8428"/>
<dbReference type="Gene3D" id="2.40.10.170">
    <property type="match status" value="1"/>
</dbReference>
<evidence type="ECO:0000313" key="4">
    <source>
        <dbReference type="EMBL" id="KFE67075.1"/>
    </source>
</evidence>
<dbReference type="GO" id="GO:0006754">
    <property type="term" value="P:ATP biosynthetic process"/>
    <property type="evidence" value="ECO:0007669"/>
    <property type="project" value="UniProtKB-KW"/>
</dbReference>
<evidence type="ECO:0000256" key="2">
    <source>
        <dbReference type="ARBA" id="ARBA00022448"/>
    </source>
</evidence>
<reference evidence="4 5" key="1">
    <citation type="submission" date="2014-04" db="EMBL/GenBank/DDBJ databases">
        <title>Genome assembly of Hyalangium minutum DSM 14724.</title>
        <authorList>
            <person name="Sharma G."/>
            <person name="Subramanian S."/>
        </authorList>
    </citation>
    <scope>NUCLEOTIDE SEQUENCE [LARGE SCALE GENOMIC DNA]</scope>
    <source>
        <strain evidence="4 5">DSM 14724</strain>
    </source>
</reference>
<keyword evidence="2" id="KW-0813">Transport</keyword>
<comment type="caution">
    <text evidence="4">The sequence shown here is derived from an EMBL/GenBank/DDBJ whole genome shotgun (WGS) entry which is preliminary data.</text>
</comment>
<proteinExistence type="inferred from homology"/>
<dbReference type="GO" id="GO:1902600">
    <property type="term" value="P:proton transmembrane transport"/>
    <property type="evidence" value="ECO:0007669"/>
    <property type="project" value="InterPro"/>
</dbReference>
<keyword evidence="3" id="KW-0066">ATP synthesis</keyword>
<gene>
    <name evidence="4" type="ORF">DB31_8428</name>
</gene>
<evidence type="ECO:0000256" key="3">
    <source>
        <dbReference type="ARBA" id="ARBA00023310"/>
    </source>
</evidence>